<gene>
    <name evidence="1" type="ORF">KHLLAP_LOCUS6001</name>
</gene>
<reference evidence="1" key="1">
    <citation type="submission" date="2023-10" db="EMBL/GenBank/DDBJ databases">
        <authorList>
            <person name="Hackl T."/>
        </authorList>
    </citation>
    <scope>NUCLEOTIDE SEQUENCE</scope>
</reference>
<dbReference type="AlphaFoldDB" id="A0AAI8YFN0"/>
<name>A0AAI8YFN0_9PEZI</name>
<proteinExistence type="predicted"/>
<evidence type="ECO:0000313" key="2">
    <source>
        <dbReference type="Proteomes" id="UP001295740"/>
    </source>
</evidence>
<evidence type="ECO:0000313" key="1">
    <source>
        <dbReference type="EMBL" id="CAJ2505533.1"/>
    </source>
</evidence>
<dbReference type="Proteomes" id="UP001295740">
    <property type="component" value="Unassembled WGS sequence"/>
</dbReference>
<comment type="caution">
    <text evidence="1">The sequence shown here is derived from an EMBL/GenBank/DDBJ whole genome shotgun (WGS) entry which is preliminary data.</text>
</comment>
<accession>A0AAI8YFN0</accession>
<organism evidence="1 2">
    <name type="scientific">Anthostomella pinea</name>
    <dbReference type="NCBI Taxonomy" id="933095"/>
    <lineage>
        <taxon>Eukaryota</taxon>
        <taxon>Fungi</taxon>
        <taxon>Dikarya</taxon>
        <taxon>Ascomycota</taxon>
        <taxon>Pezizomycotina</taxon>
        <taxon>Sordariomycetes</taxon>
        <taxon>Xylariomycetidae</taxon>
        <taxon>Xylariales</taxon>
        <taxon>Xylariaceae</taxon>
        <taxon>Anthostomella</taxon>
    </lineage>
</organism>
<keyword evidence="2" id="KW-1185">Reference proteome</keyword>
<dbReference type="EMBL" id="CAUWAG010000007">
    <property type="protein sequence ID" value="CAJ2505533.1"/>
    <property type="molecule type" value="Genomic_DNA"/>
</dbReference>
<sequence>MSFIGEKPSPQGTFFIAEPGFPSIVIPVYGGLWDPGMKHNALRIFGEVVEASLKRGSTIACR</sequence>
<protein>
    <submittedName>
        <fullName evidence="1">Uu.00g129270.m01.CDS01</fullName>
    </submittedName>
</protein>